<evidence type="ECO:0000313" key="3">
    <source>
        <dbReference type="Proteomes" id="UP000265703"/>
    </source>
</evidence>
<feature type="compositionally biased region" description="Low complexity" evidence="1">
    <location>
        <begin position="12"/>
        <end position="23"/>
    </location>
</feature>
<comment type="caution">
    <text evidence="2">The sequence shown here is derived from an EMBL/GenBank/DDBJ whole genome shotgun (WGS) entry which is preliminary data.</text>
</comment>
<organism evidence="2 3">
    <name type="scientific">Glomus cerebriforme</name>
    <dbReference type="NCBI Taxonomy" id="658196"/>
    <lineage>
        <taxon>Eukaryota</taxon>
        <taxon>Fungi</taxon>
        <taxon>Fungi incertae sedis</taxon>
        <taxon>Mucoromycota</taxon>
        <taxon>Glomeromycotina</taxon>
        <taxon>Glomeromycetes</taxon>
        <taxon>Glomerales</taxon>
        <taxon>Glomeraceae</taxon>
        <taxon>Glomus</taxon>
    </lineage>
</organism>
<evidence type="ECO:0000256" key="1">
    <source>
        <dbReference type="SAM" id="MobiDB-lite"/>
    </source>
</evidence>
<reference evidence="2 3" key="1">
    <citation type="submission" date="2018-06" db="EMBL/GenBank/DDBJ databases">
        <title>Comparative genomics reveals the genomic features of Rhizophagus irregularis, R. cerebriforme, R. diaphanum and Gigaspora rosea, and their symbiotic lifestyle signature.</title>
        <authorList>
            <person name="Morin E."/>
            <person name="San Clemente H."/>
            <person name="Chen E.C.H."/>
            <person name="De La Providencia I."/>
            <person name="Hainaut M."/>
            <person name="Kuo A."/>
            <person name="Kohler A."/>
            <person name="Murat C."/>
            <person name="Tang N."/>
            <person name="Roy S."/>
            <person name="Loubradou J."/>
            <person name="Henrissat B."/>
            <person name="Grigoriev I.V."/>
            <person name="Corradi N."/>
            <person name="Roux C."/>
            <person name="Martin F.M."/>
        </authorList>
    </citation>
    <scope>NUCLEOTIDE SEQUENCE [LARGE SCALE GENOMIC DNA]</scope>
    <source>
        <strain evidence="2 3">DAOM 227022</strain>
    </source>
</reference>
<dbReference type="EMBL" id="QKYT01000553">
    <property type="protein sequence ID" value="RIA83644.1"/>
    <property type="molecule type" value="Genomic_DNA"/>
</dbReference>
<evidence type="ECO:0000313" key="2">
    <source>
        <dbReference type="EMBL" id="RIA83644.1"/>
    </source>
</evidence>
<sequence>KFSSRKLNNNPVLSSSQPVSSSAVSVTTAIILELKSCGCPHSRGGSRKSSCENPCRNPCGSSCRDSCESSYKGPCENSCESSRGLGAIGRRVVLGLGMLIGITW</sequence>
<dbReference type="Proteomes" id="UP000265703">
    <property type="component" value="Unassembled WGS sequence"/>
</dbReference>
<name>A0A397SM21_9GLOM</name>
<feature type="non-terminal residue" evidence="2">
    <location>
        <position position="1"/>
    </location>
</feature>
<feature type="region of interest" description="Disordered" evidence="1">
    <location>
        <begin position="1"/>
        <end position="23"/>
    </location>
</feature>
<keyword evidence="3" id="KW-1185">Reference proteome</keyword>
<protein>
    <submittedName>
        <fullName evidence="2">Uncharacterized protein</fullName>
    </submittedName>
</protein>
<dbReference type="AlphaFoldDB" id="A0A397SM21"/>
<gene>
    <name evidence="2" type="ORF">C1645_833482</name>
</gene>
<proteinExistence type="predicted"/>
<accession>A0A397SM21</accession>
<feature type="compositionally biased region" description="Polar residues" evidence="1">
    <location>
        <begin position="1"/>
        <end position="11"/>
    </location>
</feature>